<dbReference type="AlphaFoldDB" id="A0A427XYK0"/>
<evidence type="ECO:0000256" key="1">
    <source>
        <dbReference type="ARBA" id="ARBA00001962"/>
    </source>
</evidence>
<evidence type="ECO:0000313" key="4">
    <source>
        <dbReference type="EMBL" id="RSH83910.1"/>
    </source>
</evidence>
<protein>
    <recommendedName>
        <fullName evidence="6">Fe2OG dioxygenase domain-containing protein</fullName>
    </recommendedName>
</protein>
<dbReference type="GO" id="GO:0016491">
    <property type="term" value="F:oxidoreductase activity"/>
    <property type="evidence" value="ECO:0007669"/>
    <property type="project" value="UniProtKB-ARBA"/>
</dbReference>
<dbReference type="EMBL" id="RSCD01000022">
    <property type="protein sequence ID" value="RSH83910.1"/>
    <property type="molecule type" value="Genomic_DNA"/>
</dbReference>
<dbReference type="Gene3D" id="2.60.120.620">
    <property type="entry name" value="q2cbj1_9rhob like domain"/>
    <property type="match status" value="1"/>
</dbReference>
<proteinExistence type="inferred from homology"/>
<dbReference type="PANTHER" id="PTHR20883">
    <property type="entry name" value="PHYTANOYL-COA DIOXYGENASE DOMAIN CONTAINING 1"/>
    <property type="match status" value="1"/>
</dbReference>
<dbReference type="InterPro" id="IPR008775">
    <property type="entry name" value="Phytyl_CoA_dOase-like"/>
</dbReference>
<feature type="compositionally biased region" description="Basic residues" evidence="3">
    <location>
        <begin position="282"/>
        <end position="292"/>
    </location>
</feature>
<sequence length="292" mass="32318">MTATATTTAHAHQADWHPHDTAKGRVEAYHRDGVILARSVFTPLELEEIRETFVSQLELGRGVMAHEDHVSSNDILARYPRFVHPHRHPDTHAGVLARTHMVDDRLVSIVESLVGPAYGAQSMFYFKPPTARGQALHQDNNSLRAAPETCIAAWIAVDDADEDNGGLLVIPRSHNSEIMCTEAADETQSFSNSQVKLPPGVASRAVQTRMKAGDVLFFHGATVHGSHPNTTQDRFRRSLIFHYIPQASNEIYKFYQPLIRPRDGKEVWIDDAAEGGPVARGGGKRGRGPSRR</sequence>
<reference evidence="4 5" key="1">
    <citation type="submission" date="2018-11" db="EMBL/GenBank/DDBJ databases">
        <title>Genome sequence of Saitozyma podzolica DSM 27192.</title>
        <authorList>
            <person name="Aliyu H."/>
            <person name="Gorte O."/>
            <person name="Ochsenreither K."/>
        </authorList>
    </citation>
    <scope>NUCLEOTIDE SEQUENCE [LARGE SCALE GENOMIC DNA]</scope>
    <source>
        <strain evidence="4 5">DSM 27192</strain>
    </source>
</reference>
<evidence type="ECO:0000313" key="5">
    <source>
        <dbReference type="Proteomes" id="UP000279259"/>
    </source>
</evidence>
<dbReference type="STRING" id="1890683.A0A427XYK0"/>
<feature type="region of interest" description="Disordered" evidence="3">
    <location>
        <begin position="270"/>
        <end position="292"/>
    </location>
</feature>
<evidence type="ECO:0000256" key="3">
    <source>
        <dbReference type="SAM" id="MobiDB-lite"/>
    </source>
</evidence>
<comment type="caution">
    <text evidence="4">The sequence shown here is derived from an EMBL/GenBank/DDBJ whole genome shotgun (WGS) entry which is preliminary data.</text>
</comment>
<dbReference type="Pfam" id="PF05721">
    <property type="entry name" value="PhyH"/>
    <property type="match status" value="1"/>
</dbReference>
<dbReference type="OrthoDB" id="445007at2759"/>
<gene>
    <name evidence="4" type="ORF">EHS25_005154</name>
</gene>
<dbReference type="Proteomes" id="UP000279259">
    <property type="component" value="Unassembled WGS sequence"/>
</dbReference>
<comment type="similarity">
    <text evidence="2">Belongs to the PhyH family.</text>
</comment>
<evidence type="ECO:0008006" key="6">
    <source>
        <dbReference type="Google" id="ProtNLM"/>
    </source>
</evidence>
<dbReference type="PANTHER" id="PTHR20883:SF48">
    <property type="entry name" value="ECTOINE DIOXYGENASE"/>
    <property type="match status" value="1"/>
</dbReference>
<accession>A0A427XYK0</accession>
<name>A0A427XYK0_9TREE</name>
<evidence type="ECO:0000256" key="2">
    <source>
        <dbReference type="ARBA" id="ARBA00005830"/>
    </source>
</evidence>
<organism evidence="4 5">
    <name type="scientific">Saitozyma podzolica</name>
    <dbReference type="NCBI Taxonomy" id="1890683"/>
    <lineage>
        <taxon>Eukaryota</taxon>
        <taxon>Fungi</taxon>
        <taxon>Dikarya</taxon>
        <taxon>Basidiomycota</taxon>
        <taxon>Agaricomycotina</taxon>
        <taxon>Tremellomycetes</taxon>
        <taxon>Tremellales</taxon>
        <taxon>Trimorphomycetaceae</taxon>
        <taxon>Saitozyma</taxon>
    </lineage>
</organism>
<dbReference type="SUPFAM" id="SSF51197">
    <property type="entry name" value="Clavaminate synthase-like"/>
    <property type="match status" value="1"/>
</dbReference>
<keyword evidence="5" id="KW-1185">Reference proteome</keyword>
<comment type="cofactor">
    <cofactor evidence="1">
        <name>Fe cation</name>
        <dbReference type="ChEBI" id="CHEBI:24875"/>
    </cofactor>
</comment>
<dbReference type="GO" id="GO:0046872">
    <property type="term" value="F:metal ion binding"/>
    <property type="evidence" value="ECO:0007669"/>
    <property type="project" value="UniProtKB-ARBA"/>
</dbReference>